<sequence length="213" mass="24329">MSLVQNQILLLSFAAVVSLFGFFTSHHVPLSAYLLIWAIFHSCEYLCTAMYSRRTLTPYSFLVYGATGSTHLMAVHLLSIMEHIVTSRRWGNHGQVFMGIPVSLAGIAIRDLAIKSCGDSFSHYIETQGTHRLVTNGIYSFCRHPSYLGFLIYVLGMQMILGNKIMLVFSVSVLAWFFFKRIRLEEWFLVHRIFGEAYVRYQQEVPALIPGIY</sequence>
<evidence type="ECO:0000313" key="1">
    <source>
        <dbReference type="EMBL" id="QFZ26461.1"/>
    </source>
</evidence>
<dbReference type="Proteomes" id="UP000326582">
    <property type="component" value="Chromosome 2"/>
</dbReference>
<proteinExistence type="predicted"/>
<gene>
    <name evidence="1" type="ORF">EJF14_20366</name>
</gene>
<name>A0ACD0WGU9_CLALS</name>
<reference evidence="2" key="1">
    <citation type="journal article" date="2019" name="MBio">
        <title>Comparative genomics for the elucidation of multidrug resistance (MDR) in Candida lusitaniae.</title>
        <authorList>
            <person name="Kannan A."/>
            <person name="Asner S.A."/>
            <person name="Trachsel E."/>
            <person name="Kelly S."/>
            <person name="Parker J."/>
            <person name="Sanglard D."/>
        </authorList>
    </citation>
    <scope>NUCLEOTIDE SEQUENCE [LARGE SCALE GENOMIC DNA]</scope>
    <source>
        <strain evidence="2">P1</strain>
    </source>
</reference>
<organism evidence="1 2">
    <name type="scientific">Clavispora lusitaniae</name>
    <name type="common">Candida lusitaniae</name>
    <dbReference type="NCBI Taxonomy" id="36911"/>
    <lineage>
        <taxon>Eukaryota</taxon>
        <taxon>Fungi</taxon>
        <taxon>Dikarya</taxon>
        <taxon>Ascomycota</taxon>
        <taxon>Saccharomycotina</taxon>
        <taxon>Pichiomycetes</taxon>
        <taxon>Metschnikowiaceae</taxon>
        <taxon>Clavispora</taxon>
    </lineage>
</organism>
<dbReference type="EMBL" id="CP038485">
    <property type="protein sequence ID" value="QFZ26461.1"/>
    <property type="molecule type" value="Genomic_DNA"/>
</dbReference>
<protein>
    <submittedName>
        <fullName evidence="1">Uncharacterized protein</fullName>
    </submittedName>
</protein>
<evidence type="ECO:0000313" key="2">
    <source>
        <dbReference type="Proteomes" id="UP000326582"/>
    </source>
</evidence>
<keyword evidence="2" id="KW-1185">Reference proteome</keyword>
<accession>A0ACD0WGU9</accession>